<evidence type="ECO:0000313" key="1">
    <source>
        <dbReference type="EMBL" id="GAT10297.1"/>
    </source>
</evidence>
<keyword evidence="3" id="KW-1185">Reference proteome</keyword>
<evidence type="ECO:0000313" key="4">
    <source>
        <dbReference type="Proteomes" id="UP001207528"/>
    </source>
</evidence>
<evidence type="ECO:0000313" key="3">
    <source>
        <dbReference type="Proteomes" id="UP000069773"/>
    </source>
</evidence>
<reference evidence="2" key="2">
    <citation type="submission" date="2020-07" db="EMBL/GenBank/DDBJ databases">
        <authorList>
            <person name="Pettersson B.M.F."/>
            <person name="Behra P.R.K."/>
            <person name="Ramesh M."/>
            <person name="Das S."/>
            <person name="Dasgupta S."/>
            <person name="Kirsebom L.A."/>
        </authorList>
    </citation>
    <scope>NUCLEOTIDE SEQUENCE</scope>
    <source>
        <strain evidence="2">DSM 44203</strain>
    </source>
</reference>
<dbReference type="Proteomes" id="UP000069773">
    <property type="component" value="Unassembled WGS sequence"/>
</dbReference>
<organism evidence="2 4">
    <name type="scientific">Mycolicibacterium novocastrense</name>
    <name type="common">Mycobacterium novocastrense</name>
    <dbReference type="NCBI Taxonomy" id="59813"/>
    <lineage>
        <taxon>Bacteria</taxon>
        <taxon>Bacillati</taxon>
        <taxon>Actinomycetota</taxon>
        <taxon>Actinomycetes</taxon>
        <taxon>Mycobacteriales</taxon>
        <taxon>Mycobacteriaceae</taxon>
        <taxon>Mycolicibacterium</taxon>
    </lineage>
</organism>
<dbReference type="RefSeq" id="WP_067391521.1">
    <property type="nucleotide sequence ID" value="NZ_BCTA01000038.1"/>
</dbReference>
<evidence type="ECO:0000313" key="2">
    <source>
        <dbReference type="EMBL" id="MCV7022725.1"/>
    </source>
</evidence>
<proteinExistence type="predicted"/>
<reference evidence="2" key="3">
    <citation type="journal article" date="2022" name="BMC Genomics">
        <title>Comparative genome analysis of mycobacteria focusing on tRNA and non-coding RNA.</title>
        <authorList>
            <person name="Behra P.R.K."/>
            <person name="Pettersson B.M.F."/>
            <person name="Ramesh M."/>
            <person name="Das S."/>
            <person name="Dasgupta S."/>
            <person name="Kirsebom L.A."/>
        </authorList>
    </citation>
    <scope>NUCLEOTIDE SEQUENCE</scope>
    <source>
        <strain evidence="2">DSM 44203</strain>
    </source>
</reference>
<dbReference type="Proteomes" id="UP001207528">
    <property type="component" value="Unassembled WGS sequence"/>
</dbReference>
<gene>
    <name evidence="2" type="ORF">H7I77_05075</name>
    <name evidence="1" type="ORF">RMCN_3430</name>
</gene>
<accession>A0AAW5SGB4</accession>
<dbReference type="EMBL" id="BCTA01000038">
    <property type="protein sequence ID" value="GAT10297.1"/>
    <property type="molecule type" value="Genomic_DNA"/>
</dbReference>
<name>A0AAW5SGB4_MYCNV</name>
<dbReference type="AlphaFoldDB" id="A0AAW5SGB4"/>
<reference evidence="1 3" key="1">
    <citation type="journal article" date="2016" name="Genome Announc.">
        <title>Draft Genome Sequences of Five Rapidly Growing Mycobacterium Species, M. thermoresistibile, M. fortuitum subsp. acetamidolyticum, M. canariasense, M. brisbanense, and M. novocastrense.</title>
        <authorList>
            <person name="Katahira K."/>
            <person name="Ogura Y."/>
            <person name="Gotoh Y."/>
            <person name="Hayashi T."/>
        </authorList>
    </citation>
    <scope>NUCLEOTIDE SEQUENCE [LARGE SCALE GENOMIC DNA]</scope>
    <source>
        <strain evidence="1 3">JCM18114</strain>
    </source>
</reference>
<protein>
    <submittedName>
        <fullName evidence="2">Uncharacterized protein</fullName>
    </submittedName>
</protein>
<sequence length="93" mass="9594">MNDVELKTAKGVDGEITTSGVVGVLAFIAHRRRQACCSCGWRGPVRWLLPRTSAVDALTHAGNRGCTPAVPLVARVAPVTGGLTAGVEGEGAR</sequence>
<comment type="caution">
    <text evidence="2">The sequence shown here is derived from an EMBL/GenBank/DDBJ whole genome shotgun (WGS) entry which is preliminary data.</text>
</comment>
<dbReference type="EMBL" id="JACKTI010000020">
    <property type="protein sequence ID" value="MCV7022725.1"/>
    <property type="molecule type" value="Genomic_DNA"/>
</dbReference>